<dbReference type="STRING" id="1817722.A2703_03495"/>
<name>A0A1F5EWY4_9BACT</name>
<proteinExistence type="predicted"/>
<evidence type="ECO:0000313" key="1">
    <source>
        <dbReference type="EMBL" id="OGD71870.1"/>
    </source>
</evidence>
<organism evidence="1 2">
    <name type="scientific">Candidatus Collierbacteria bacterium RIFCSPHIGHO2_01_FULL_50_25</name>
    <dbReference type="NCBI Taxonomy" id="1817722"/>
    <lineage>
        <taxon>Bacteria</taxon>
        <taxon>Candidatus Collieribacteriota</taxon>
    </lineage>
</organism>
<dbReference type="AlphaFoldDB" id="A0A1F5EWY4"/>
<sequence>MGLSEMFDGFIAHIAQRRRLREVFETSEVVYARIFGDGAESEFMKVDGGVFGVDGMFGEYLEQGGRVDIIGMDNDGRLVDSVRLG</sequence>
<comment type="caution">
    <text evidence="1">The sequence shown here is derived from an EMBL/GenBank/DDBJ whole genome shotgun (WGS) entry which is preliminary data.</text>
</comment>
<dbReference type="Proteomes" id="UP000177979">
    <property type="component" value="Unassembled WGS sequence"/>
</dbReference>
<dbReference type="EMBL" id="MFAG01000020">
    <property type="protein sequence ID" value="OGD71870.1"/>
    <property type="molecule type" value="Genomic_DNA"/>
</dbReference>
<accession>A0A1F5EWY4</accession>
<reference evidence="1 2" key="1">
    <citation type="journal article" date="2016" name="Nat. Commun.">
        <title>Thousands of microbial genomes shed light on interconnected biogeochemical processes in an aquifer system.</title>
        <authorList>
            <person name="Anantharaman K."/>
            <person name="Brown C.T."/>
            <person name="Hug L.A."/>
            <person name="Sharon I."/>
            <person name="Castelle C.J."/>
            <person name="Probst A.J."/>
            <person name="Thomas B.C."/>
            <person name="Singh A."/>
            <person name="Wilkins M.J."/>
            <person name="Karaoz U."/>
            <person name="Brodie E.L."/>
            <person name="Williams K.H."/>
            <person name="Hubbard S.S."/>
            <person name="Banfield J.F."/>
        </authorList>
    </citation>
    <scope>NUCLEOTIDE SEQUENCE [LARGE SCALE GENOMIC DNA]</scope>
</reference>
<gene>
    <name evidence="1" type="ORF">A2703_03495</name>
</gene>
<protein>
    <submittedName>
        <fullName evidence="1">Uncharacterized protein</fullName>
    </submittedName>
</protein>
<evidence type="ECO:0000313" key="2">
    <source>
        <dbReference type="Proteomes" id="UP000177979"/>
    </source>
</evidence>